<comment type="caution">
    <text evidence="1">The sequence shown here is derived from an EMBL/GenBank/DDBJ whole genome shotgun (WGS) entry which is preliminary data.</text>
</comment>
<dbReference type="EMBL" id="JANPWB010000001">
    <property type="protein sequence ID" value="KAJ1214115.1"/>
    <property type="molecule type" value="Genomic_DNA"/>
</dbReference>
<protein>
    <submittedName>
        <fullName evidence="1">Uncharacterized protein</fullName>
    </submittedName>
</protein>
<gene>
    <name evidence="1" type="ORF">NDU88_001742</name>
</gene>
<dbReference type="AlphaFoldDB" id="A0AAV7WJE1"/>
<proteinExistence type="predicted"/>
<dbReference type="Proteomes" id="UP001066276">
    <property type="component" value="Chromosome 1_1"/>
</dbReference>
<evidence type="ECO:0000313" key="2">
    <source>
        <dbReference type="Proteomes" id="UP001066276"/>
    </source>
</evidence>
<keyword evidence="2" id="KW-1185">Reference proteome</keyword>
<evidence type="ECO:0000313" key="1">
    <source>
        <dbReference type="EMBL" id="KAJ1214115.1"/>
    </source>
</evidence>
<organism evidence="1 2">
    <name type="scientific">Pleurodeles waltl</name>
    <name type="common">Iberian ribbed newt</name>
    <dbReference type="NCBI Taxonomy" id="8319"/>
    <lineage>
        <taxon>Eukaryota</taxon>
        <taxon>Metazoa</taxon>
        <taxon>Chordata</taxon>
        <taxon>Craniata</taxon>
        <taxon>Vertebrata</taxon>
        <taxon>Euteleostomi</taxon>
        <taxon>Amphibia</taxon>
        <taxon>Batrachia</taxon>
        <taxon>Caudata</taxon>
        <taxon>Salamandroidea</taxon>
        <taxon>Salamandridae</taxon>
        <taxon>Pleurodelinae</taxon>
        <taxon>Pleurodeles</taxon>
    </lineage>
</organism>
<reference evidence="1" key="1">
    <citation type="journal article" date="2022" name="bioRxiv">
        <title>Sequencing and chromosome-scale assembly of the giantPleurodeles waltlgenome.</title>
        <authorList>
            <person name="Brown T."/>
            <person name="Elewa A."/>
            <person name="Iarovenko S."/>
            <person name="Subramanian E."/>
            <person name="Araus A.J."/>
            <person name="Petzold A."/>
            <person name="Susuki M."/>
            <person name="Suzuki K.-i.T."/>
            <person name="Hayashi T."/>
            <person name="Toyoda A."/>
            <person name="Oliveira C."/>
            <person name="Osipova E."/>
            <person name="Leigh N.D."/>
            <person name="Simon A."/>
            <person name="Yun M.H."/>
        </authorList>
    </citation>
    <scope>NUCLEOTIDE SEQUENCE</scope>
    <source>
        <strain evidence="1">20211129_DDA</strain>
        <tissue evidence="1">Liver</tissue>
    </source>
</reference>
<name>A0AAV7WJE1_PLEWA</name>
<accession>A0AAV7WJE1</accession>
<sequence>MCVPTVIKTGLVGHMCDRLDCMCNGVFPSVSPLQISAHQKKGLCRANTKDLRTLGVYGRRSTYCRKRWEDLRRWARKTAEAQMGLASQRGRDAGRNLTPLMVSIPVVAYPELDGRLRASQQPQGGIGAEKGEPLALVGLAEAYFDKLAPEQRLIGDSDARRIGRNEGL</sequence>